<comment type="caution">
    <text evidence="1">The sequence shown here is derived from an EMBL/GenBank/DDBJ whole genome shotgun (WGS) entry which is preliminary data.</text>
</comment>
<evidence type="ECO:0000313" key="1">
    <source>
        <dbReference type="EMBL" id="RXH78866.1"/>
    </source>
</evidence>
<dbReference type="AlphaFoldDB" id="A0A498I5T4"/>
<dbReference type="EMBL" id="RDQH01000339">
    <property type="protein sequence ID" value="RXH78866.1"/>
    <property type="molecule type" value="Genomic_DNA"/>
</dbReference>
<reference evidence="1 2" key="1">
    <citation type="submission" date="2018-10" db="EMBL/GenBank/DDBJ databases">
        <title>A high-quality apple genome assembly.</title>
        <authorList>
            <person name="Hu J."/>
        </authorList>
    </citation>
    <scope>NUCLEOTIDE SEQUENCE [LARGE SCALE GENOMIC DNA]</scope>
    <source>
        <strain evidence="2">cv. HFTH1</strain>
        <tissue evidence="1">Young leaf</tissue>
    </source>
</reference>
<keyword evidence="2" id="KW-1185">Reference proteome</keyword>
<name>A0A498I5T4_MALDO</name>
<evidence type="ECO:0000313" key="2">
    <source>
        <dbReference type="Proteomes" id="UP000290289"/>
    </source>
</evidence>
<accession>A0A498I5T4</accession>
<organism evidence="1 2">
    <name type="scientific">Malus domestica</name>
    <name type="common">Apple</name>
    <name type="synonym">Pyrus malus</name>
    <dbReference type="NCBI Taxonomy" id="3750"/>
    <lineage>
        <taxon>Eukaryota</taxon>
        <taxon>Viridiplantae</taxon>
        <taxon>Streptophyta</taxon>
        <taxon>Embryophyta</taxon>
        <taxon>Tracheophyta</taxon>
        <taxon>Spermatophyta</taxon>
        <taxon>Magnoliopsida</taxon>
        <taxon>eudicotyledons</taxon>
        <taxon>Gunneridae</taxon>
        <taxon>Pentapetalae</taxon>
        <taxon>rosids</taxon>
        <taxon>fabids</taxon>
        <taxon>Rosales</taxon>
        <taxon>Rosaceae</taxon>
        <taxon>Amygdaloideae</taxon>
        <taxon>Maleae</taxon>
        <taxon>Malus</taxon>
    </lineage>
</organism>
<dbReference type="Proteomes" id="UP000290289">
    <property type="component" value="Chromosome 13"/>
</dbReference>
<proteinExistence type="predicted"/>
<sequence>VQITKLATKCYLEHFGAFLGQDWIVQAWKHEDGRFKGILHKMRQFGAFWSKSERGLNSTCLEHKVWMKLKI</sequence>
<gene>
    <name evidence="1" type="ORF">DVH24_006936</name>
</gene>
<feature type="non-terminal residue" evidence="1">
    <location>
        <position position="1"/>
    </location>
</feature>
<protein>
    <submittedName>
        <fullName evidence="1">Uncharacterized protein</fullName>
    </submittedName>
</protein>